<dbReference type="OrthoDB" id="9789468at2"/>
<dbReference type="InterPro" id="IPR017938">
    <property type="entry name" value="Riboflavin_synthase-like_b-brl"/>
</dbReference>
<feature type="domain" description="2Fe-2S ferredoxin-type" evidence="1">
    <location>
        <begin position="3"/>
        <end position="96"/>
    </location>
</feature>
<dbReference type="PROSITE" id="PS00197">
    <property type="entry name" value="2FE2S_FER_1"/>
    <property type="match status" value="1"/>
</dbReference>
<accession>A0A2U8QU61</accession>
<dbReference type="InterPro" id="IPR008333">
    <property type="entry name" value="Cbr1-like_FAD-bd_dom"/>
</dbReference>
<dbReference type="Proteomes" id="UP000245429">
    <property type="component" value="Chromosome"/>
</dbReference>
<reference evidence="3 4" key="1">
    <citation type="submission" date="2018-05" db="EMBL/GenBank/DDBJ databases">
        <title>Flavobacterium sp. MEBiC07310.</title>
        <authorList>
            <person name="Baek K."/>
        </authorList>
    </citation>
    <scope>NUCLEOTIDE SEQUENCE [LARGE SCALE GENOMIC DNA]</scope>
    <source>
        <strain evidence="3 4">MEBiC07310</strain>
    </source>
</reference>
<dbReference type="CDD" id="cd06209">
    <property type="entry name" value="BenDO_FAD_NAD"/>
    <property type="match status" value="1"/>
</dbReference>
<dbReference type="InterPro" id="IPR001709">
    <property type="entry name" value="Flavoprot_Pyr_Nucl_cyt_Rdtase"/>
</dbReference>
<dbReference type="GO" id="GO:0051537">
    <property type="term" value="F:2 iron, 2 sulfur cluster binding"/>
    <property type="evidence" value="ECO:0007669"/>
    <property type="project" value="InterPro"/>
</dbReference>
<gene>
    <name evidence="3" type="ORF">DI487_06980</name>
</gene>
<dbReference type="InterPro" id="IPR047683">
    <property type="entry name" value="BenC-like_FAD_NAD-bd"/>
</dbReference>
<dbReference type="InterPro" id="IPR050415">
    <property type="entry name" value="MRET"/>
</dbReference>
<evidence type="ECO:0000313" key="4">
    <source>
        <dbReference type="Proteomes" id="UP000245429"/>
    </source>
</evidence>
<protein>
    <submittedName>
        <fullName evidence="3">NADH oxidase</fullName>
    </submittedName>
</protein>
<dbReference type="Gene3D" id="3.40.50.80">
    <property type="entry name" value="Nucleotide-binding domain of ferredoxin-NADP reductase (FNR) module"/>
    <property type="match status" value="1"/>
</dbReference>
<name>A0A2U8QU61_9FLAO</name>
<dbReference type="SUPFAM" id="SSF52343">
    <property type="entry name" value="Ferredoxin reductase-like, C-terminal NADP-linked domain"/>
    <property type="match status" value="1"/>
</dbReference>
<dbReference type="PANTHER" id="PTHR47354">
    <property type="entry name" value="NADH OXIDOREDUCTASE HCR"/>
    <property type="match status" value="1"/>
</dbReference>
<dbReference type="InterPro" id="IPR012675">
    <property type="entry name" value="Beta-grasp_dom_sf"/>
</dbReference>
<sequence length="339" mass="37175">MMSRIALNFEDGVTKIIEGLPNEKVSDAAYRNRINIPLDCADGACGTCKCKVKSGSYDGGDYIDEALTDEEAAQGFGLACQMTPESDMIIEIFASSTACKVETQTFATTISAVNYLSPEIVQLKVQLPDNATLEFLAGQYVNIEVPGSEQTRSYSFANKGSQNELEFLIRMVPNGLMSEYLKNEAQVGASLNVTGPLGSFYLRQIEKPTLFFAGGTGIAPFLAMLESLAAEGNSNPITLYYGATTEENLVEIDRLKEFQSKLNFNFECCVSGQESSRFPKGFVTQWITKDNLTENDYDIYICGPNPMVEAVKESLATEGIQYSNFYLEKFLPTGHAVTT</sequence>
<dbReference type="PANTHER" id="PTHR47354:SF5">
    <property type="entry name" value="PROTEIN RFBI"/>
    <property type="match status" value="1"/>
</dbReference>
<dbReference type="InterPro" id="IPR017927">
    <property type="entry name" value="FAD-bd_FR_type"/>
</dbReference>
<dbReference type="InterPro" id="IPR036010">
    <property type="entry name" value="2Fe-2S_ferredoxin-like_sf"/>
</dbReference>
<dbReference type="InterPro" id="IPR006058">
    <property type="entry name" value="2Fe2S_fd_BS"/>
</dbReference>
<dbReference type="KEGG" id="fse:DI487_06980"/>
<proteinExistence type="predicted"/>
<dbReference type="InterPro" id="IPR001041">
    <property type="entry name" value="2Fe-2S_ferredoxin-type"/>
</dbReference>
<dbReference type="Gene3D" id="2.40.30.10">
    <property type="entry name" value="Translation factors"/>
    <property type="match status" value="1"/>
</dbReference>
<dbReference type="EMBL" id="CP029463">
    <property type="protein sequence ID" value="AWM13629.1"/>
    <property type="molecule type" value="Genomic_DNA"/>
</dbReference>
<dbReference type="NCBIfam" id="NF040810">
    <property type="entry name" value="BenC"/>
    <property type="match status" value="1"/>
</dbReference>
<organism evidence="3 4">
    <name type="scientific">Flavobacterium sediminis</name>
    <dbReference type="NCBI Taxonomy" id="2201181"/>
    <lineage>
        <taxon>Bacteria</taxon>
        <taxon>Pseudomonadati</taxon>
        <taxon>Bacteroidota</taxon>
        <taxon>Flavobacteriia</taxon>
        <taxon>Flavobacteriales</taxon>
        <taxon>Flavobacteriaceae</taxon>
        <taxon>Flavobacterium</taxon>
    </lineage>
</organism>
<dbReference type="Pfam" id="PF00970">
    <property type="entry name" value="FAD_binding_6"/>
    <property type="match status" value="1"/>
</dbReference>
<dbReference type="PROSITE" id="PS51384">
    <property type="entry name" value="FAD_FR"/>
    <property type="match status" value="1"/>
</dbReference>
<dbReference type="AlphaFoldDB" id="A0A2U8QU61"/>
<dbReference type="Gene3D" id="3.10.20.30">
    <property type="match status" value="1"/>
</dbReference>
<dbReference type="SUPFAM" id="SSF54292">
    <property type="entry name" value="2Fe-2S ferredoxin-like"/>
    <property type="match status" value="1"/>
</dbReference>
<dbReference type="PRINTS" id="PR00371">
    <property type="entry name" value="FPNCR"/>
</dbReference>
<dbReference type="InterPro" id="IPR001433">
    <property type="entry name" value="OxRdtase_FAD/NAD-bd"/>
</dbReference>
<keyword evidence="4" id="KW-1185">Reference proteome</keyword>
<dbReference type="CDD" id="cd00207">
    <property type="entry name" value="fer2"/>
    <property type="match status" value="1"/>
</dbReference>
<dbReference type="PROSITE" id="PS51085">
    <property type="entry name" value="2FE2S_FER_2"/>
    <property type="match status" value="1"/>
</dbReference>
<dbReference type="SUPFAM" id="SSF63380">
    <property type="entry name" value="Riboflavin synthase domain-like"/>
    <property type="match status" value="1"/>
</dbReference>
<dbReference type="InterPro" id="IPR039261">
    <property type="entry name" value="FNR_nucleotide-bd"/>
</dbReference>
<feature type="domain" description="FAD-binding FR-type" evidence="2">
    <location>
        <begin position="103"/>
        <end position="203"/>
    </location>
</feature>
<dbReference type="PRINTS" id="PR00410">
    <property type="entry name" value="PHEHYDRXLASE"/>
</dbReference>
<dbReference type="GO" id="GO:0016491">
    <property type="term" value="F:oxidoreductase activity"/>
    <property type="evidence" value="ECO:0007669"/>
    <property type="project" value="InterPro"/>
</dbReference>
<evidence type="ECO:0000259" key="1">
    <source>
        <dbReference type="PROSITE" id="PS51085"/>
    </source>
</evidence>
<evidence type="ECO:0000259" key="2">
    <source>
        <dbReference type="PROSITE" id="PS51384"/>
    </source>
</evidence>
<dbReference type="Pfam" id="PF00175">
    <property type="entry name" value="NAD_binding_1"/>
    <property type="match status" value="1"/>
</dbReference>
<evidence type="ECO:0000313" key="3">
    <source>
        <dbReference type="EMBL" id="AWM13629.1"/>
    </source>
</evidence>
<dbReference type="Pfam" id="PF00111">
    <property type="entry name" value="Fer2"/>
    <property type="match status" value="1"/>
</dbReference>